<dbReference type="InterPro" id="IPR009057">
    <property type="entry name" value="Homeodomain-like_sf"/>
</dbReference>
<dbReference type="GO" id="GO:0003700">
    <property type="term" value="F:DNA-binding transcription factor activity"/>
    <property type="evidence" value="ECO:0007669"/>
    <property type="project" value="InterPro"/>
</dbReference>
<keyword evidence="2" id="KW-0238">DNA-binding</keyword>
<reference evidence="5 6" key="1">
    <citation type="submission" date="2016-11" db="EMBL/GenBank/DDBJ databases">
        <authorList>
            <person name="Jaros S."/>
            <person name="Januszkiewicz K."/>
            <person name="Wedrychowicz H."/>
        </authorList>
    </citation>
    <scope>NUCLEOTIDE SEQUENCE [LARGE SCALE GENOMIC DNA]</scope>
    <source>
        <strain evidence="5 6">DSM 21758</strain>
    </source>
</reference>
<dbReference type="SMART" id="SM00871">
    <property type="entry name" value="AraC_E_bind"/>
    <property type="match status" value="1"/>
</dbReference>
<dbReference type="Gene3D" id="3.20.80.10">
    <property type="entry name" value="Regulatory factor, effector binding domain"/>
    <property type="match status" value="1"/>
</dbReference>
<dbReference type="SMART" id="SM00342">
    <property type="entry name" value="HTH_ARAC"/>
    <property type="match status" value="1"/>
</dbReference>
<dbReference type="Pfam" id="PF14526">
    <property type="entry name" value="Cass2"/>
    <property type="match status" value="1"/>
</dbReference>
<dbReference type="Gene3D" id="1.10.10.60">
    <property type="entry name" value="Homeodomain-like"/>
    <property type="match status" value="2"/>
</dbReference>
<dbReference type="Pfam" id="PF12833">
    <property type="entry name" value="HTH_18"/>
    <property type="match status" value="1"/>
</dbReference>
<dbReference type="AlphaFoldDB" id="A0A1M6J109"/>
<dbReference type="InterPro" id="IPR020449">
    <property type="entry name" value="Tscrpt_reg_AraC-type_HTH"/>
</dbReference>
<gene>
    <name evidence="5" type="ORF">SAMN02745163_01881</name>
</gene>
<keyword evidence="3" id="KW-0804">Transcription</keyword>
<dbReference type="STRING" id="1121302.SAMN02745163_01881"/>
<dbReference type="OrthoDB" id="9801123at2"/>
<organism evidence="5 6">
    <name type="scientific">Clostridium cavendishii DSM 21758</name>
    <dbReference type="NCBI Taxonomy" id="1121302"/>
    <lineage>
        <taxon>Bacteria</taxon>
        <taxon>Bacillati</taxon>
        <taxon>Bacillota</taxon>
        <taxon>Clostridia</taxon>
        <taxon>Eubacteriales</taxon>
        <taxon>Clostridiaceae</taxon>
        <taxon>Clostridium</taxon>
    </lineage>
</organism>
<evidence type="ECO:0000256" key="3">
    <source>
        <dbReference type="ARBA" id="ARBA00023163"/>
    </source>
</evidence>
<dbReference type="PROSITE" id="PS01124">
    <property type="entry name" value="HTH_ARAC_FAMILY_2"/>
    <property type="match status" value="1"/>
</dbReference>
<feature type="domain" description="HTH araC/xylS-type" evidence="4">
    <location>
        <begin position="8"/>
        <end position="106"/>
    </location>
</feature>
<protein>
    <submittedName>
        <fullName evidence="5">Transcriptional regulator, AraC family</fullName>
    </submittedName>
</protein>
<evidence type="ECO:0000256" key="2">
    <source>
        <dbReference type="ARBA" id="ARBA00023125"/>
    </source>
</evidence>
<dbReference type="InterPro" id="IPR011256">
    <property type="entry name" value="Reg_factor_effector_dom_sf"/>
</dbReference>
<dbReference type="InterPro" id="IPR010499">
    <property type="entry name" value="AraC_E-bd"/>
</dbReference>
<dbReference type="PRINTS" id="PR00032">
    <property type="entry name" value="HTHARAC"/>
</dbReference>
<dbReference type="SUPFAM" id="SSF55136">
    <property type="entry name" value="Probable bacterial effector-binding domain"/>
    <property type="match status" value="1"/>
</dbReference>
<dbReference type="GO" id="GO:0043565">
    <property type="term" value="F:sequence-specific DNA binding"/>
    <property type="evidence" value="ECO:0007669"/>
    <property type="project" value="InterPro"/>
</dbReference>
<evidence type="ECO:0000313" key="5">
    <source>
        <dbReference type="EMBL" id="SHJ40408.1"/>
    </source>
</evidence>
<evidence type="ECO:0000313" key="6">
    <source>
        <dbReference type="Proteomes" id="UP000184310"/>
    </source>
</evidence>
<dbReference type="PANTHER" id="PTHR47504">
    <property type="entry name" value="RIGHT ORIGIN-BINDING PROTEIN"/>
    <property type="match status" value="1"/>
</dbReference>
<keyword evidence="1" id="KW-0805">Transcription regulation</keyword>
<dbReference type="InterPro" id="IPR050959">
    <property type="entry name" value="MarA-like"/>
</dbReference>
<dbReference type="PANTHER" id="PTHR47504:SF5">
    <property type="entry name" value="RIGHT ORIGIN-BINDING PROTEIN"/>
    <property type="match status" value="1"/>
</dbReference>
<dbReference type="Proteomes" id="UP000184310">
    <property type="component" value="Unassembled WGS sequence"/>
</dbReference>
<proteinExistence type="predicted"/>
<evidence type="ECO:0000256" key="1">
    <source>
        <dbReference type="ARBA" id="ARBA00023015"/>
    </source>
</evidence>
<accession>A0A1M6J109</accession>
<dbReference type="PROSITE" id="PS00041">
    <property type="entry name" value="HTH_ARAC_FAMILY_1"/>
    <property type="match status" value="1"/>
</dbReference>
<dbReference type="RefSeq" id="WP_072986419.1">
    <property type="nucleotide sequence ID" value="NZ_FQZB01000008.1"/>
</dbReference>
<dbReference type="InterPro" id="IPR018062">
    <property type="entry name" value="HTH_AraC-typ_CS"/>
</dbReference>
<evidence type="ECO:0000259" key="4">
    <source>
        <dbReference type="PROSITE" id="PS01124"/>
    </source>
</evidence>
<dbReference type="InterPro" id="IPR029441">
    <property type="entry name" value="Cass2"/>
</dbReference>
<keyword evidence="6" id="KW-1185">Reference proteome</keyword>
<dbReference type="InterPro" id="IPR018060">
    <property type="entry name" value="HTH_AraC"/>
</dbReference>
<sequence length="289" mass="33442">MDWVNRMKNALDYIENNLTGDICYEEAAKIAYCSTYQFQRMFSYITDVSLAEYIRRRRLTLAAFEIRQTDAKIIDIALKYGYDSPTAFTRAFQSLHGITPKLARSKGVSLKAYPRISFQIQIKGAVEMNYRIEEKDRFRVVGIKEKISTVDDQNFIKVPKLWREVFSSGKCEEIVSLMNKGENSDIYGICANYSEKDKAFDYFIASITDKDVPKDMEELIIPKSTWAIFECTGPMPDSMKSLLKRIYTEWFPSSGYEHGNTPELERYPAGDSSLEDYKSEIWIPIIPKK</sequence>
<name>A0A1M6J109_9CLOT</name>
<dbReference type="EMBL" id="FQZB01000008">
    <property type="protein sequence ID" value="SHJ40408.1"/>
    <property type="molecule type" value="Genomic_DNA"/>
</dbReference>
<dbReference type="SUPFAM" id="SSF46689">
    <property type="entry name" value="Homeodomain-like"/>
    <property type="match status" value="2"/>
</dbReference>